<dbReference type="InterPro" id="IPR020479">
    <property type="entry name" value="HD_metazoa"/>
</dbReference>
<dbReference type="Proteomes" id="UP000663855">
    <property type="component" value="Unassembled WGS sequence"/>
</dbReference>
<comment type="subcellular location">
    <subcellularLocation>
        <location evidence="1 6 7">Nucleus</location>
    </subcellularLocation>
</comment>
<keyword evidence="3 6" id="KW-0238">DNA-binding</keyword>
<feature type="compositionally biased region" description="Polar residues" evidence="8">
    <location>
        <begin position="75"/>
        <end position="91"/>
    </location>
</feature>
<protein>
    <recommendedName>
        <fullName evidence="9">Homeobox domain-containing protein</fullName>
    </recommendedName>
</protein>
<dbReference type="Proteomes" id="UP000681967">
    <property type="component" value="Unassembled WGS sequence"/>
</dbReference>
<feature type="region of interest" description="Disordered" evidence="8">
    <location>
        <begin position="72"/>
        <end position="91"/>
    </location>
</feature>
<evidence type="ECO:0000256" key="2">
    <source>
        <dbReference type="ARBA" id="ARBA00022473"/>
    </source>
</evidence>
<dbReference type="CDD" id="cd00086">
    <property type="entry name" value="homeodomain"/>
    <property type="match status" value="1"/>
</dbReference>
<feature type="region of interest" description="Disordered" evidence="8">
    <location>
        <begin position="250"/>
        <end position="311"/>
    </location>
</feature>
<evidence type="ECO:0000256" key="7">
    <source>
        <dbReference type="RuleBase" id="RU000682"/>
    </source>
</evidence>
<dbReference type="SMART" id="SM00389">
    <property type="entry name" value="HOX"/>
    <property type="match status" value="1"/>
</dbReference>
<dbReference type="PANTHER" id="PTHR24340">
    <property type="entry name" value="HOMEOBOX PROTEIN NKX"/>
    <property type="match status" value="1"/>
</dbReference>
<evidence type="ECO:0000256" key="4">
    <source>
        <dbReference type="ARBA" id="ARBA00023155"/>
    </source>
</evidence>
<accession>A0A815L6S6</accession>
<dbReference type="Pfam" id="PF00046">
    <property type="entry name" value="Homeodomain"/>
    <property type="match status" value="1"/>
</dbReference>
<dbReference type="InterPro" id="IPR001356">
    <property type="entry name" value="HD"/>
</dbReference>
<dbReference type="PANTHER" id="PTHR24340:SF41">
    <property type="entry name" value="MUSCLE-SPECIFIC HOMEOBOX PROTEIN TINMAN-RELATED"/>
    <property type="match status" value="1"/>
</dbReference>
<dbReference type="GO" id="GO:0000978">
    <property type="term" value="F:RNA polymerase II cis-regulatory region sequence-specific DNA binding"/>
    <property type="evidence" value="ECO:0007669"/>
    <property type="project" value="TreeGrafter"/>
</dbReference>
<feature type="region of interest" description="Disordered" evidence="8">
    <location>
        <begin position="1"/>
        <end position="27"/>
    </location>
</feature>
<reference evidence="10" key="1">
    <citation type="submission" date="2021-02" db="EMBL/GenBank/DDBJ databases">
        <authorList>
            <person name="Nowell W R."/>
        </authorList>
    </citation>
    <scope>NUCLEOTIDE SEQUENCE</scope>
</reference>
<evidence type="ECO:0000256" key="6">
    <source>
        <dbReference type="PROSITE-ProRule" id="PRU00108"/>
    </source>
</evidence>
<keyword evidence="2" id="KW-0217">Developmental protein</keyword>
<feature type="compositionally biased region" description="Basic and acidic residues" evidence="8">
    <location>
        <begin position="253"/>
        <end position="265"/>
    </location>
</feature>
<dbReference type="PROSITE" id="PS50071">
    <property type="entry name" value="HOMEOBOX_2"/>
    <property type="match status" value="1"/>
</dbReference>
<dbReference type="InterPro" id="IPR009057">
    <property type="entry name" value="Homeodomain-like_sf"/>
</dbReference>
<keyword evidence="5 6" id="KW-0539">Nucleus</keyword>
<dbReference type="EMBL" id="CAJOBH010001240">
    <property type="protein sequence ID" value="CAF3843544.1"/>
    <property type="molecule type" value="Genomic_DNA"/>
</dbReference>
<dbReference type="AlphaFoldDB" id="A0A815L6S6"/>
<dbReference type="SUPFAM" id="SSF46689">
    <property type="entry name" value="Homeodomain-like"/>
    <property type="match status" value="1"/>
</dbReference>
<dbReference type="GO" id="GO:0030154">
    <property type="term" value="P:cell differentiation"/>
    <property type="evidence" value="ECO:0007669"/>
    <property type="project" value="TreeGrafter"/>
</dbReference>
<evidence type="ECO:0000256" key="5">
    <source>
        <dbReference type="ARBA" id="ARBA00023242"/>
    </source>
</evidence>
<evidence type="ECO:0000256" key="1">
    <source>
        <dbReference type="ARBA" id="ARBA00004123"/>
    </source>
</evidence>
<evidence type="ECO:0000313" key="11">
    <source>
        <dbReference type="EMBL" id="CAF3843544.1"/>
    </source>
</evidence>
<evidence type="ECO:0000313" key="10">
    <source>
        <dbReference type="EMBL" id="CAF1400293.1"/>
    </source>
</evidence>
<dbReference type="EMBL" id="CAJNOV010010296">
    <property type="protein sequence ID" value="CAF1400293.1"/>
    <property type="molecule type" value="Genomic_DNA"/>
</dbReference>
<dbReference type="GO" id="GO:0000981">
    <property type="term" value="F:DNA-binding transcription factor activity, RNA polymerase II-specific"/>
    <property type="evidence" value="ECO:0007669"/>
    <property type="project" value="InterPro"/>
</dbReference>
<gene>
    <name evidence="11" type="ORF">BYL167_LOCUS5431</name>
    <name evidence="10" type="ORF">CJN711_LOCUS21932</name>
</gene>
<evidence type="ECO:0000256" key="3">
    <source>
        <dbReference type="ARBA" id="ARBA00023125"/>
    </source>
</evidence>
<dbReference type="Gene3D" id="1.10.10.60">
    <property type="entry name" value="Homeodomain-like"/>
    <property type="match status" value="1"/>
</dbReference>
<dbReference type="PROSITE" id="PS00027">
    <property type="entry name" value="HOMEOBOX_1"/>
    <property type="match status" value="1"/>
</dbReference>
<feature type="domain" description="Homeobox" evidence="9">
    <location>
        <begin position="193"/>
        <end position="253"/>
    </location>
</feature>
<feature type="compositionally biased region" description="Low complexity" evidence="8">
    <location>
        <begin position="276"/>
        <end position="300"/>
    </location>
</feature>
<comment type="caution">
    <text evidence="10">The sequence shown here is derived from an EMBL/GenBank/DDBJ whole genome shotgun (WGS) entry which is preliminary data.</text>
</comment>
<feature type="compositionally biased region" description="Pro residues" evidence="8">
    <location>
        <begin position="301"/>
        <end position="311"/>
    </location>
</feature>
<organism evidence="10 12">
    <name type="scientific">Rotaria magnacalcarata</name>
    <dbReference type="NCBI Taxonomy" id="392030"/>
    <lineage>
        <taxon>Eukaryota</taxon>
        <taxon>Metazoa</taxon>
        <taxon>Spiralia</taxon>
        <taxon>Gnathifera</taxon>
        <taxon>Rotifera</taxon>
        <taxon>Eurotatoria</taxon>
        <taxon>Bdelloidea</taxon>
        <taxon>Philodinida</taxon>
        <taxon>Philodinidae</taxon>
        <taxon>Rotaria</taxon>
    </lineage>
</organism>
<dbReference type="GO" id="GO:0005634">
    <property type="term" value="C:nucleus"/>
    <property type="evidence" value="ECO:0007669"/>
    <property type="project" value="UniProtKB-SubCell"/>
</dbReference>
<keyword evidence="4 6" id="KW-0371">Homeobox</keyword>
<evidence type="ECO:0000313" key="12">
    <source>
        <dbReference type="Proteomes" id="UP000663855"/>
    </source>
</evidence>
<proteinExistence type="predicted"/>
<feature type="DNA-binding region" description="Homeobox" evidence="6">
    <location>
        <begin position="195"/>
        <end position="254"/>
    </location>
</feature>
<evidence type="ECO:0000256" key="8">
    <source>
        <dbReference type="SAM" id="MobiDB-lite"/>
    </source>
</evidence>
<evidence type="ECO:0000259" key="9">
    <source>
        <dbReference type="PROSITE" id="PS50071"/>
    </source>
</evidence>
<dbReference type="InterPro" id="IPR017970">
    <property type="entry name" value="Homeobox_CS"/>
</dbReference>
<name>A0A815L6S6_9BILA</name>
<dbReference type="InterPro" id="IPR050394">
    <property type="entry name" value="Homeobox_NK-like"/>
</dbReference>
<sequence length="311" mass="35376">MAKQEQIDNIPYYTNHPIKRSSTPSSMVPSIVGTNPGMPFSVTDILQPLDVDASSPYKRSLEMAHALASSSSSSIYNSQRPSTSATSTSLCNPSFGPSSIHSSYYGPTATSTSAFSQNNQYYDYSSPLQNGGNANTVPGQYSPSSCWYGSAAMSRYLVGSSSAVDSAALAASVYGHHQDPMMKSAYAQFPFVSQKRKRRILFNQGQIYELERRFKQQKYLSAPERENLANILQLTPTQVKIWFQNHRYKTKKQAKEREKLDDKQFRKDHHHHHHPQPQQQYQQQQQQQQQHQQQQQQHQQQPPPPQQHPFR</sequence>
<feature type="compositionally biased region" description="Basic residues" evidence="8">
    <location>
        <begin position="266"/>
        <end position="275"/>
    </location>
</feature>
<dbReference type="PRINTS" id="PR00024">
    <property type="entry name" value="HOMEOBOX"/>
</dbReference>